<comment type="function">
    <text evidence="13">Glucosidase involved in the degradation of cellulosic biomass. Active on lichenan.</text>
</comment>
<dbReference type="GO" id="GO:0009251">
    <property type="term" value="P:glucan catabolic process"/>
    <property type="evidence" value="ECO:0007669"/>
    <property type="project" value="TreeGrafter"/>
</dbReference>
<keyword evidence="7 17" id="KW-1133">Transmembrane helix</keyword>
<dbReference type="STRING" id="686832.A0A0C3BJ86"/>
<keyword evidence="4 17" id="KW-0812">Transmembrane</keyword>
<evidence type="ECO:0000313" key="19">
    <source>
        <dbReference type="EMBL" id="KIM36785.1"/>
    </source>
</evidence>
<evidence type="ECO:0000256" key="9">
    <source>
        <dbReference type="ARBA" id="ARBA00023180"/>
    </source>
</evidence>
<keyword evidence="5 19" id="KW-0378">Hydrolase</keyword>
<dbReference type="PANTHER" id="PTHR31297">
    <property type="entry name" value="GLUCAN ENDO-1,6-BETA-GLUCOSIDASE B"/>
    <property type="match status" value="1"/>
</dbReference>
<evidence type="ECO:0000256" key="16">
    <source>
        <dbReference type="SAM" id="MobiDB-lite"/>
    </source>
</evidence>
<evidence type="ECO:0000256" key="11">
    <source>
        <dbReference type="ARBA" id="ARBA00023316"/>
    </source>
</evidence>
<feature type="transmembrane region" description="Helical" evidence="17">
    <location>
        <begin position="93"/>
        <end position="116"/>
    </location>
</feature>
<dbReference type="InterPro" id="IPR001547">
    <property type="entry name" value="Glyco_hydro_5"/>
</dbReference>
<evidence type="ECO:0000256" key="3">
    <source>
        <dbReference type="ARBA" id="ARBA00022475"/>
    </source>
</evidence>
<evidence type="ECO:0000256" key="14">
    <source>
        <dbReference type="ARBA" id="ARBA00038929"/>
    </source>
</evidence>
<dbReference type="InterPro" id="IPR017853">
    <property type="entry name" value="GH"/>
</dbReference>
<evidence type="ECO:0000256" key="7">
    <source>
        <dbReference type="ARBA" id="ARBA00022989"/>
    </source>
</evidence>
<keyword evidence="20" id="KW-1185">Reference proteome</keyword>
<evidence type="ECO:0000256" key="10">
    <source>
        <dbReference type="ARBA" id="ARBA00023295"/>
    </source>
</evidence>
<evidence type="ECO:0000256" key="1">
    <source>
        <dbReference type="ARBA" id="ARBA00004401"/>
    </source>
</evidence>
<dbReference type="GO" id="GO:0005576">
    <property type="term" value="C:extracellular region"/>
    <property type="evidence" value="ECO:0007669"/>
    <property type="project" value="TreeGrafter"/>
</dbReference>
<feature type="region of interest" description="Disordered" evidence="16">
    <location>
        <begin position="123"/>
        <end position="165"/>
    </location>
</feature>
<dbReference type="GO" id="GO:0009986">
    <property type="term" value="C:cell surface"/>
    <property type="evidence" value="ECO:0007669"/>
    <property type="project" value="TreeGrafter"/>
</dbReference>
<comment type="catalytic activity">
    <reaction evidence="12">
        <text>Successive hydrolysis of beta-D-glucose units from the non-reducing ends of (1-&gt;3)-beta-D-glucans, releasing alpha-glucose.</text>
        <dbReference type="EC" id="3.2.1.58"/>
    </reaction>
</comment>
<proteinExistence type="inferred from homology"/>
<dbReference type="GO" id="GO:0004338">
    <property type="term" value="F:glucan exo-1,3-beta-glucosidase activity"/>
    <property type="evidence" value="ECO:0007669"/>
    <property type="project" value="UniProtKB-EC"/>
</dbReference>
<dbReference type="HOGENOM" id="CLU_004624_6_1_1"/>
<dbReference type="Proteomes" id="UP000053424">
    <property type="component" value="Unassembled WGS sequence"/>
</dbReference>
<evidence type="ECO:0000256" key="17">
    <source>
        <dbReference type="SAM" id="Phobius"/>
    </source>
</evidence>
<dbReference type="PANTHER" id="PTHR31297:SF34">
    <property type="entry name" value="GLUCAN 1,3-BETA-GLUCOSIDASE 2"/>
    <property type="match status" value="1"/>
</dbReference>
<feature type="region of interest" description="Disordered" evidence="16">
    <location>
        <begin position="32"/>
        <end position="87"/>
    </location>
</feature>
<dbReference type="Gene3D" id="3.20.20.80">
    <property type="entry name" value="Glycosidases"/>
    <property type="match status" value="1"/>
</dbReference>
<reference evidence="20" key="2">
    <citation type="submission" date="2015-01" db="EMBL/GenBank/DDBJ databases">
        <title>Evolutionary Origins and Diversification of the Mycorrhizal Mutualists.</title>
        <authorList>
            <consortium name="DOE Joint Genome Institute"/>
            <consortium name="Mycorrhizal Genomics Consortium"/>
            <person name="Kohler A."/>
            <person name="Kuo A."/>
            <person name="Nagy L.G."/>
            <person name="Floudas D."/>
            <person name="Copeland A."/>
            <person name="Barry K.W."/>
            <person name="Cichocki N."/>
            <person name="Veneault-Fourrey C."/>
            <person name="LaButti K."/>
            <person name="Lindquist E.A."/>
            <person name="Lipzen A."/>
            <person name="Lundell T."/>
            <person name="Morin E."/>
            <person name="Murat C."/>
            <person name="Riley R."/>
            <person name="Ohm R."/>
            <person name="Sun H."/>
            <person name="Tunlid A."/>
            <person name="Henrissat B."/>
            <person name="Grigoriev I.V."/>
            <person name="Hibbett D.S."/>
            <person name="Martin F."/>
        </authorList>
    </citation>
    <scope>NUCLEOTIDE SEQUENCE [LARGE SCALE GENOMIC DNA]</scope>
    <source>
        <strain evidence="20">h7</strain>
    </source>
</reference>
<gene>
    <name evidence="19" type="ORF">M413DRAFT_448922</name>
</gene>
<organism evidence="19 20">
    <name type="scientific">Hebeloma cylindrosporum</name>
    <dbReference type="NCBI Taxonomy" id="76867"/>
    <lineage>
        <taxon>Eukaryota</taxon>
        <taxon>Fungi</taxon>
        <taxon>Dikarya</taxon>
        <taxon>Basidiomycota</taxon>
        <taxon>Agaricomycotina</taxon>
        <taxon>Agaricomycetes</taxon>
        <taxon>Agaricomycetidae</taxon>
        <taxon>Agaricales</taxon>
        <taxon>Agaricineae</taxon>
        <taxon>Hymenogastraceae</taxon>
        <taxon>Hebeloma</taxon>
    </lineage>
</organism>
<dbReference type="EC" id="3.2.1.58" evidence="14"/>
<evidence type="ECO:0000256" key="8">
    <source>
        <dbReference type="ARBA" id="ARBA00023136"/>
    </source>
</evidence>
<keyword evidence="11" id="KW-0961">Cell wall biogenesis/degradation</keyword>
<keyword evidence="10" id="KW-0326">Glycosidase</keyword>
<evidence type="ECO:0000256" key="6">
    <source>
        <dbReference type="ARBA" id="ARBA00022968"/>
    </source>
</evidence>
<dbReference type="GO" id="GO:0071555">
    <property type="term" value="P:cell wall organization"/>
    <property type="evidence" value="ECO:0007669"/>
    <property type="project" value="UniProtKB-KW"/>
</dbReference>
<dbReference type="SUPFAM" id="SSF51445">
    <property type="entry name" value="(Trans)glycosidases"/>
    <property type="match status" value="1"/>
</dbReference>
<evidence type="ECO:0000259" key="18">
    <source>
        <dbReference type="Pfam" id="PF00150"/>
    </source>
</evidence>
<comment type="similarity">
    <text evidence="2">Belongs to the glycosyl hydrolase 5 (cellulase A) family.</text>
</comment>
<name>A0A0C3BJ86_HEBCY</name>
<keyword evidence="3" id="KW-1003">Cell membrane</keyword>
<dbReference type="OrthoDB" id="62120at2759"/>
<dbReference type="Pfam" id="PF00150">
    <property type="entry name" value="Cellulase"/>
    <property type="match status" value="1"/>
</dbReference>
<comment type="subcellular location">
    <subcellularLocation>
        <location evidence="1">Cell membrane</location>
        <topology evidence="1">Single-pass type II membrane protein</topology>
    </subcellularLocation>
</comment>
<feature type="compositionally biased region" description="Low complexity" evidence="16">
    <location>
        <begin position="126"/>
        <end position="141"/>
    </location>
</feature>
<dbReference type="InterPro" id="IPR050386">
    <property type="entry name" value="Glycosyl_hydrolase_5"/>
</dbReference>
<evidence type="ECO:0000313" key="20">
    <source>
        <dbReference type="Proteomes" id="UP000053424"/>
    </source>
</evidence>
<feature type="domain" description="Glycoside hydrolase family 5" evidence="18">
    <location>
        <begin position="259"/>
        <end position="419"/>
    </location>
</feature>
<dbReference type="GO" id="GO:0005886">
    <property type="term" value="C:plasma membrane"/>
    <property type="evidence" value="ECO:0007669"/>
    <property type="project" value="UniProtKB-SubCell"/>
</dbReference>
<reference evidence="19 20" key="1">
    <citation type="submission" date="2014-04" db="EMBL/GenBank/DDBJ databases">
        <authorList>
            <consortium name="DOE Joint Genome Institute"/>
            <person name="Kuo A."/>
            <person name="Gay G."/>
            <person name="Dore J."/>
            <person name="Kohler A."/>
            <person name="Nagy L.G."/>
            <person name="Floudas D."/>
            <person name="Copeland A."/>
            <person name="Barry K.W."/>
            <person name="Cichocki N."/>
            <person name="Veneault-Fourrey C."/>
            <person name="LaButti K."/>
            <person name="Lindquist E.A."/>
            <person name="Lipzen A."/>
            <person name="Lundell T."/>
            <person name="Morin E."/>
            <person name="Murat C."/>
            <person name="Sun H."/>
            <person name="Tunlid A."/>
            <person name="Henrissat B."/>
            <person name="Grigoriev I.V."/>
            <person name="Hibbett D.S."/>
            <person name="Martin F."/>
            <person name="Nordberg H.P."/>
            <person name="Cantor M.N."/>
            <person name="Hua S.X."/>
        </authorList>
    </citation>
    <scope>NUCLEOTIDE SEQUENCE [LARGE SCALE GENOMIC DNA]</scope>
    <source>
        <strain evidence="20">h7</strain>
    </source>
</reference>
<protein>
    <recommendedName>
        <fullName evidence="14">glucan 1,3-beta-glucosidase</fullName>
        <ecNumber evidence="14">3.2.1.58</ecNumber>
    </recommendedName>
    <alternativeName>
        <fullName evidence="15">Exo-1,3-beta-glucanase D</fullName>
    </alternativeName>
</protein>
<keyword evidence="9" id="KW-0325">Glycoprotein</keyword>
<dbReference type="AlphaFoldDB" id="A0A0C3BJ86"/>
<evidence type="ECO:0000256" key="15">
    <source>
        <dbReference type="ARBA" id="ARBA00041260"/>
    </source>
</evidence>
<keyword evidence="8 17" id="KW-0472">Membrane</keyword>
<evidence type="ECO:0000256" key="5">
    <source>
        <dbReference type="ARBA" id="ARBA00022801"/>
    </source>
</evidence>
<accession>A0A0C3BJ86</accession>
<evidence type="ECO:0000256" key="13">
    <source>
        <dbReference type="ARBA" id="ARBA00037126"/>
    </source>
</evidence>
<sequence>MADRPLSVVSTADTLARAANIPLPADDTWSLREPHPPFLAATPSTANDSPRDSYVEATPYDSGTLLPVTKNEDYTEEDPVVPPPSSPRAKRRLLLLLVGLVALIVVVLAVILPVYFTVIKPRNDRSSQSSSSGGDNTPTNSTGGGGTSHTPPPTTDAITGSDGSTIKASDGSTFTYNNKLGGIWWYDPNDPYNNNAYPNSWTPPLNTSWNYGTDRIYGVNLGGWFVLEPFISPALFQKYPGATDEWSLSLLMAADTANGGLNQLEDHYKTFITEADIAEIAGAGLNWVRVPIPFWAIDKWGSEPFLAQTSWKYIVQLFEWCRKYGIRVNLDLHTIPGSQNGYNHSGKGGQINFLMGIMGMANAQRTLNYIRIITEFISQPEYRDVVPMFSIMNEPRVNSIGNTELSGFYVEVYDMIRGITGIGEGKGPYIAIHDGFAGVNSWAGFMTGADRMVLDTHPYFAFGGSSATAPIDTGTGAGAGGTWPGAACDRFASSMNTSRSAFGVTVAGEWSNGFNDCGLFLTGVGGSQSYGGNCADWQDSSNWTDGTKAGLMAFASASMDSLRDWFFWTWKIGNSTAGIVETPLWSYQLGLREGWMPTDPRSALGKCGPPSGPIFPQSFRPWMTGGVGAGTIAAAQTAQYPYPPDSLQGTPVAQLPLYTSTGVISTLPVPTYTDLSGSAIGSANGWFNSNDNQPAPTPIVGCSYPNPWNALSAAIPTGCTGGVDAAPAAITPPPQRRAL</sequence>
<keyword evidence="6" id="KW-0735">Signal-anchor</keyword>
<evidence type="ECO:0000256" key="12">
    <source>
        <dbReference type="ARBA" id="ARBA00036824"/>
    </source>
</evidence>
<evidence type="ECO:0000256" key="4">
    <source>
        <dbReference type="ARBA" id="ARBA00022692"/>
    </source>
</evidence>
<dbReference type="EMBL" id="KN831802">
    <property type="protein sequence ID" value="KIM36785.1"/>
    <property type="molecule type" value="Genomic_DNA"/>
</dbReference>
<evidence type="ECO:0000256" key="2">
    <source>
        <dbReference type="ARBA" id="ARBA00005641"/>
    </source>
</evidence>